<keyword evidence="6 8" id="KW-1133">Transmembrane helix</keyword>
<dbReference type="GO" id="GO:0005886">
    <property type="term" value="C:plasma membrane"/>
    <property type="evidence" value="ECO:0007669"/>
    <property type="project" value="UniProtKB-SubCell"/>
</dbReference>
<keyword evidence="5 8" id="KW-0812">Transmembrane</keyword>
<evidence type="ECO:0000256" key="6">
    <source>
        <dbReference type="ARBA" id="ARBA00022989"/>
    </source>
</evidence>
<dbReference type="PANTHER" id="PTHR34979:SF1">
    <property type="entry name" value="INNER MEMBRANE PROTEIN YGAZ"/>
    <property type="match status" value="1"/>
</dbReference>
<gene>
    <name evidence="9" type="ORF">SADFL11_3648</name>
</gene>
<evidence type="ECO:0000256" key="8">
    <source>
        <dbReference type="SAM" id="Phobius"/>
    </source>
</evidence>
<evidence type="ECO:0000256" key="1">
    <source>
        <dbReference type="ARBA" id="ARBA00004651"/>
    </source>
</evidence>
<dbReference type="Proteomes" id="UP000004703">
    <property type="component" value="Chromosome"/>
</dbReference>
<feature type="transmembrane region" description="Helical" evidence="8">
    <location>
        <begin position="224"/>
        <end position="241"/>
    </location>
</feature>
<proteinExistence type="inferred from homology"/>
<keyword evidence="4" id="KW-1003">Cell membrane</keyword>
<dbReference type="InterPro" id="IPR011606">
    <property type="entry name" value="Brnchd-chn_aa_trnsp_permease"/>
</dbReference>
<keyword evidence="7 8" id="KW-0472">Membrane</keyword>
<evidence type="ECO:0000313" key="10">
    <source>
        <dbReference type="Proteomes" id="UP000004703"/>
    </source>
</evidence>
<feature type="transmembrane region" description="Helical" evidence="8">
    <location>
        <begin position="176"/>
        <end position="194"/>
    </location>
</feature>
<name>A0A5E8H2W4_ROSAD</name>
<comment type="similarity">
    <text evidence="2">Belongs to the AzlC family.</text>
</comment>
<evidence type="ECO:0000256" key="3">
    <source>
        <dbReference type="ARBA" id="ARBA00022448"/>
    </source>
</evidence>
<evidence type="ECO:0000313" key="9">
    <source>
        <dbReference type="EMBL" id="EEE46359.1"/>
    </source>
</evidence>
<reference evidence="9 10" key="2">
    <citation type="submission" date="2013-04" db="EMBL/GenBank/DDBJ databases">
        <authorList>
            <person name="Fiebig A."/>
            <person name="Pradella S."/>
            <person name="Wagner-Doebler I."/>
        </authorList>
    </citation>
    <scope>NUCLEOTIDE SEQUENCE [LARGE SCALE GENOMIC DNA]</scope>
    <source>
        <strain evidence="10">DSM 17067 / NCIMB 14079 / DFL-11</strain>
    </source>
</reference>
<comment type="subcellular location">
    <subcellularLocation>
        <location evidence="1">Cell membrane</location>
        <topology evidence="1">Multi-pass membrane protein</topology>
    </subcellularLocation>
</comment>
<accession>A0A5E8H2W4</accession>
<evidence type="ECO:0000256" key="7">
    <source>
        <dbReference type="ARBA" id="ARBA00023136"/>
    </source>
</evidence>
<feature type="transmembrane region" description="Helical" evidence="8">
    <location>
        <begin position="201"/>
        <end position="218"/>
    </location>
</feature>
<evidence type="ECO:0000256" key="4">
    <source>
        <dbReference type="ARBA" id="ARBA00022475"/>
    </source>
</evidence>
<dbReference type="GO" id="GO:1903785">
    <property type="term" value="P:L-valine transmembrane transport"/>
    <property type="evidence" value="ECO:0007669"/>
    <property type="project" value="TreeGrafter"/>
</dbReference>
<dbReference type="Pfam" id="PF03591">
    <property type="entry name" value="AzlC"/>
    <property type="match status" value="1"/>
</dbReference>
<organism evidence="9 10">
    <name type="scientific">Roseibium alexandrii (strain DSM 17067 / NCIMB 14079 / DFL-11)</name>
    <name type="common">Labrenzia alexandrii</name>
    <dbReference type="NCBI Taxonomy" id="244592"/>
    <lineage>
        <taxon>Bacteria</taxon>
        <taxon>Pseudomonadati</taxon>
        <taxon>Pseudomonadota</taxon>
        <taxon>Alphaproteobacteria</taxon>
        <taxon>Hyphomicrobiales</taxon>
        <taxon>Stappiaceae</taxon>
        <taxon>Roseibium</taxon>
    </lineage>
</organism>
<comment type="caution">
    <text evidence="9">The sequence shown here is derived from an EMBL/GenBank/DDBJ whole genome shotgun (WGS) entry which is preliminary data.</text>
</comment>
<dbReference type="EMBL" id="ACCU02000003">
    <property type="protein sequence ID" value="EEE46359.1"/>
    <property type="molecule type" value="Genomic_DNA"/>
</dbReference>
<feature type="transmembrane region" description="Helical" evidence="8">
    <location>
        <begin position="32"/>
        <end position="51"/>
    </location>
</feature>
<sequence>MSITRNDGGTPDFAGEQTSTFRSDVSDGIRDALPIVFAVAPFAAVFGAIALENGLSFGELLLTSMSIYAGASQFVMLDLLGQGVPAWSIVLTVFAVNFRHVLYSAAVGRHLSKFTTLQKALAFFVLVDPQYAAAERRAGRDGLRPAYYFSFAAAIYVVWITSNCLGAAFGSLIEDPAAFGLDVILPVYFAGLVAGFHTRRGFGVILVISAAASTLAFHTIGSPWHITIGGLCGLAAAALLSRPNGEVSHG</sequence>
<feature type="transmembrane region" description="Helical" evidence="8">
    <location>
        <begin position="146"/>
        <end position="170"/>
    </location>
</feature>
<dbReference type="RefSeq" id="WP_008194918.1">
    <property type="nucleotide sequence ID" value="NZ_CM011002.1"/>
</dbReference>
<reference evidence="9 10" key="1">
    <citation type="submission" date="2008-01" db="EMBL/GenBank/DDBJ databases">
        <authorList>
            <person name="Wagner-Dobler I."/>
            <person name="Ferriera S."/>
            <person name="Johnson J."/>
            <person name="Kravitz S."/>
            <person name="Beeson K."/>
            <person name="Sutton G."/>
            <person name="Rogers Y.-H."/>
            <person name="Friedman R."/>
            <person name="Frazier M."/>
            <person name="Venter J.C."/>
        </authorList>
    </citation>
    <scope>NUCLEOTIDE SEQUENCE [LARGE SCALE GENOMIC DNA]</scope>
    <source>
        <strain evidence="10">DSM 17067 / NCIMB 14079 / DFL-11</strain>
    </source>
</reference>
<evidence type="ECO:0000256" key="2">
    <source>
        <dbReference type="ARBA" id="ARBA00010735"/>
    </source>
</evidence>
<protein>
    <submittedName>
        <fullName evidence="9">Putative branched-chain amino acid permease (Azaleucine resistance)</fullName>
    </submittedName>
</protein>
<keyword evidence="3" id="KW-0813">Transport</keyword>
<dbReference type="AlphaFoldDB" id="A0A5E8H2W4"/>
<dbReference type="PANTHER" id="PTHR34979">
    <property type="entry name" value="INNER MEMBRANE PROTEIN YGAZ"/>
    <property type="match status" value="1"/>
</dbReference>
<evidence type="ECO:0000256" key="5">
    <source>
        <dbReference type="ARBA" id="ARBA00022692"/>
    </source>
</evidence>